<gene>
    <name evidence="8" type="ORF">V6R86_06935</name>
</gene>
<evidence type="ECO:0000256" key="6">
    <source>
        <dbReference type="SAM" id="SignalP"/>
    </source>
</evidence>
<dbReference type="PANTHER" id="PTHR13887:SF14">
    <property type="entry name" value="DISULFIDE BOND FORMATION PROTEIN D"/>
    <property type="match status" value="1"/>
</dbReference>
<keyword evidence="4" id="KW-0676">Redox-active center</keyword>
<proteinExistence type="predicted"/>
<name>A0ABZ2FZZ5_9SPHN</name>
<evidence type="ECO:0000313" key="9">
    <source>
        <dbReference type="Proteomes" id="UP001382935"/>
    </source>
</evidence>
<dbReference type="InterPro" id="IPR001853">
    <property type="entry name" value="DSBA-like_thioredoxin_dom"/>
</dbReference>
<dbReference type="Gene3D" id="3.40.30.10">
    <property type="entry name" value="Glutaredoxin"/>
    <property type="match status" value="1"/>
</dbReference>
<dbReference type="Pfam" id="PF01323">
    <property type="entry name" value="DSBA"/>
    <property type="match status" value="1"/>
</dbReference>
<dbReference type="InterPro" id="IPR013766">
    <property type="entry name" value="Thioredoxin_domain"/>
</dbReference>
<dbReference type="InterPro" id="IPR036249">
    <property type="entry name" value="Thioredoxin-like_sf"/>
</dbReference>
<reference evidence="8 9" key="1">
    <citation type="submission" date="2024-02" db="EMBL/GenBank/DDBJ databases">
        <title>Full genome sequence of Sphingomonas kaistensis.</title>
        <authorList>
            <person name="Poletto B.L."/>
            <person name="Silva G."/>
            <person name="Galante D."/>
            <person name="Campos K.R."/>
            <person name="Santos M.B.N."/>
            <person name="Sacchi C.T."/>
        </authorList>
    </citation>
    <scope>NUCLEOTIDE SEQUENCE [LARGE SCALE GENOMIC DNA]</scope>
    <source>
        <strain evidence="8 9">MA4R</strain>
    </source>
</reference>
<dbReference type="PANTHER" id="PTHR13887">
    <property type="entry name" value="GLUTATHIONE S-TRANSFERASE KAPPA"/>
    <property type="match status" value="1"/>
</dbReference>
<feature type="domain" description="Thioredoxin" evidence="7">
    <location>
        <begin position="35"/>
        <end position="230"/>
    </location>
</feature>
<dbReference type="SUPFAM" id="SSF52833">
    <property type="entry name" value="Thioredoxin-like"/>
    <property type="match status" value="1"/>
</dbReference>
<keyword evidence="2" id="KW-0560">Oxidoreductase</keyword>
<feature type="signal peptide" evidence="6">
    <location>
        <begin position="1"/>
        <end position="30"/>
    </location>
</feature>
<sequence>MACAPSPCWRETLKSILAALALVGAGSASAIAFSSGEPAKSPPSQAEVDTQAEPSAEETRKFFLEDALAPTVRPASYDVTIVEYTDYQCPVCRTSHDALMKLSAADKKVRIIYRDWPIFGPQSRRAARLAIASQWQNKHAPFHDALMKSPRPLSEQSIKAAAVKADLNWAKLESDLKTRGVEVDDLLERNDAQAIQLDLAGTPGFIVEDTLYAGGLDLKDLKEAVAIARKAAKPKNFIPPQPEGI</sequence>
<keyword evidence="1 6" id="KW-0732">Signal</keyword>
<dbReference type="CDD" id="cd03023">
    <property type="entry name" value="DsbA_Com1_like"/>
    <property type="match status" value="1"/>
</dbReference>
<dbReference type="PROSITE" id="PS51352">
    <property type="entry name" value="THIOREDOXIN_2"/>
    <property type="match status" value="1"/>
</dbReference>
<evidence type="ECO:0000259" key="7">
    <source>
        <dbReference type="PROSITE" id="PS51352"/>
    </source>
</evidence>
<protein>
    <submittedName>
        <fullName evidence="8">DsbA family protein</fullName>
    </submittedName>
</protein>
<evidence type="ECO:0000256" key="3">
    <source>
        <dbReference type="ARBA" id="ARBA00023157"/>
    </source>
</evidence>
<accession>A0ABZ2FZZ5</accession>
<dbReference type="EMBL" id="CP145607">
    <property type="protein sequence ID" value="WWM70416.1"/>
    <property type="molecule type" value="Genomic_DNA"/>
</dbReference>
<evidence type="ECO:0000256" key="1">
    <source>
        <dbReference type="ARBA" id="ARBA00022729"/>
    </source>
</evidence>
<evidence type="ECO:0000256" key="2">
    <source>
        <dbReference type="ARBA" id="ARBA00023002"/>
    </source>
</evidence>
<evidence type="ECO:0000313" key="8">
    <source>
        <dbReference type="EMBL" id="WWM70416.1"/>
    </source>
</evidence>
<feature type="chain" id="PRO_5045860270" evidence="6">
    <location>
        <begin position="31"/>
        <end position="245"/>
    </location>
</feature>
<keyword evidence="9" id="KW-1185">Reference proteome</keyword>
<evidence type="ECO:0000256" key="4">
    <source>
        <dbReference type="ARBA" id="ARBA00023284"/>
    </source>
</evidence>
<feature type="region of interest" description="Disordered" evidence="5">
    <location>
        <begin position="34"/>
        <end position="55"/>
    </location>
</feature>
<dbReference type="Proteomes" id="UP001382935">
    <property type="component" value="Chromosome"/>
</dbReference>
<dbReference type="RefSeq" id="WP_338503162.1">
    <property type="nucleotide sequence ID" value="NZ_CP145607.1"/>
</dbReference>
<evidence type="ECO:0000256" key="5">
    <source>
        <dbReference type="SAM" id="MobiDB-lite"/>
    </source>
</evidence>
<keyword evidence="3" id="KW-1015">Disulfide bond</keyword>
<organism evidence="8 9">
    <name type="scientific">Sphingomonas kaistensis</name>
    <dbReference type="NCBI Taxonomy" id="298708"/>
    <lineage>
        <taxon>Bacteria</taxon>
        <taxon>Pseudomonadati</taxon>
        <taxon>Pseudomonadota</taxon>
        <taxon>Alphaproteobacteria</taxon>
        <taxon>Sphingomonadales</taxon>
        <taxon>Sphingomonadaceae</taxon>
        <taxon>Sphingomonas</taxon>
    </lineage>
</organism>